<proteinExistence type="predicted"/>
<dbReference type="Proteomes" id="UP000035034">
    <property type="component" value="Unassembled WGS sequence"/>
</dbReference>
<evidence type="ECO:0008006" key="4">
    <source>
        <dbReference type="Google" id="ProtNLM"/>
    </source>
</evidence>
<feature type="compositionally biased region" description="Polar residues" evidence="1">
    <location>
        <begin position="116"/>
        <end position="142"/>
    </location>
</feature>
<evidence type="ECO:0000256" key="1">
    <source>
        <dbReference type="SAM" id="MobiDB-lite"/>
    </source>
</evidence>
<dbReference type="AlphaFoldDB" id="H0QVQ7"/>
<dbReference type="EMBL" id="BAEH01000017">
    <property type="protein sequence ID" value="GAB16908.1"/>
    <property type="molecule type" value="Genomic_DNA"/>
</dbReference>
<gene>
    <name evidence="2" type="ORF">GOEFS_017_00245</name>
</gene>
<sequence>MRIVVRVTARSRAGTCTFRQPEGDMPFRLVRRCATLTTISGIGPIVACRPLVCTGALRRDPQPVGLRRRLLRNCTHRSCFRRQTTPQTVGSGAFAGSTPPSPPQPPAKPEPHQVPATATITETRSRQNPPRSPTLPQTSTRQTHLKNHDRRPGTKD</sequence>
<accession>H0QVQ7</accession>
<feature type="compositionally biased region" description="Pro residues" evidence="1">
    <location>
        <begin position="99"/>
        <end position="108"/>
    </location>
</feature>
<organism evidence="2 3">
    <name type="scientific">Gordonia effusa NBRC 100432</name>
    <dbReference type="NCBI Taxonomy" id="1077974"/>
    <lineage>
        <taxon>Bacteria</taxon>
        <taxon>Bacillati</taxon>
        <taxon>Actinomycetota</taxon>
        <taxon>Actinomycetes</taxon>
        <taxon>Mycobacteriales</taxon>
        <taxon>Gordoniaceae</taxon>
        <taxon>Gordonia</taxon>
    </lineage>
</organism>
<reference evidence="2 3" key="1">
    <citation type="submission" date="2011-12" db="EMBL/GenBank/DDBJ databases">
        <title>Whole genome shotgun sequence of Gordonia effusa NBRC 100432.</title>
        <authorList>
            <person name="Yoshida I."/>
            <person name="Takarada H."/>
            <person name="Hosoyama A."/>
            <person name="Tsuchikane K."/>
            <person name="Katsumata H."/>
            <person name="Yamazaki S."/>
            <person name="Fujita N."/>
        </authorList>
    </citation>
    <scope>NUCLEOTIDE SEQUENCE [LARGE SCALE GENOMIC DNA]</scope>
    <source>
        <strain evidence="2 3">NBRC 100432</strain>
    </source>
</reference>
<feature type="region of interest" description="Disordered" evidence="1">
    <location>
        <begin position="82"/>
        <end position="156"/>
    </location>
</feature>
<name>H0QVQ7_9ACTN</name>
<evidence type="ECO:0000313" key="3">
    <source>
        <dbReference type="Proteomes" id="UP000035034"/>
    </source>
</evidence>
<dbReference type="STRING" id="1077974.GOEFS_017_00245"/>
<comment type="caution">
    <text evidence="2">The sequence shown here is derived from an EMBL/GenBank/DDBJ whole genome shotgun (WGS) entry which is preliminary data.</text>
</comment>
<keyword evidence="3" id="KW-1185">Reference proteome</keyword>
<protein>
    <recommendedName>
        <fullName evidence="4">Transposase</fullName>
    </recommendedName>
</protein>
<evidence type="ECO:0000313" key="2">
    <source>
        <dbReference type="EMBL" id="GAB16908.1"/>
    </source>
</evidence>